<keyword evidence="2" id="KW-1133">Transmembrane helix</keyword>
<keyword evidence="4" id="KW-1185">Reference proteome</keyword>
<organism evidence="3 4">
    <name type="scientific">Hevea brasiliensis</name>
    <name type="common">Para rubber tree</name>
    <name type="synonym">Siphonia brasiliensis</name>
    <dbReference type="NCBI Taxonomy" id="3981"/>
    <lineage>
        <taxon>Eukaryota</taxon>
        <taxon>Viridiplantae</taxon>
        <taxon>Streptophyta</taxon>
        <taxon>Embryophyta</taxon>
        <taxon>Tracheophyta</taxon>
        <taxon>Spermatophyta</taxon>
        <taxon>Magnoliopsida</taxon>
        <taxon>eudicotyledons</taxon>
        <taxon>Gunneridae</taxon>
        <taxon>Pentapetalae</taxon>
        <taxon>rosids</taxon>
        <taxon>fabids</taxon>
        <taxon>Malpighiales</taxon>
        <taxon>Euphorbiaceae</taxon>
        <taxon>Crotonoideae</taxon>
        <taxon>Micrandreae</taxon>
        <taxon>Hevea</taxon>
    </lineage>
</organism>
<dbReference type="Gene3D" id="3.20.20.80">
    <property type="entry name" value="Glycosidases"/>
    <property type="match status" value="1"/>
</dbReference>
<sequence length="560" mass="61041">MAPSQTDQETSTKQNTLFYLMGGSFFSLLFLFSCVWLYLVSKSSVFGASQSTEGTVFINGTASIGATDHDFICATLDWWPPDKCDYGTCSWGRASLLNLDLTNPILLNAIKAFSPLKIRMGGTLQDKVIYERQGEPCTSFVKNSSEMFSFSQGCLSMSRWDELNTFFKQAGAVVIFGLNALKGRTIASDGSAVGAWDPSDAESLIRYTVNRGYRIHGWELGNELSGNGVGAIVAADQYASDVTTLQNIVENIHAGFEDKPLVLAPGGFFDANWFTKFIEKTPKSLQVVTQHIYNLGPGVDDHLIDKILDPSYLDGGSQPFSSLQGILKGSGTQAVAWVGEAGGAYNSGHNLVTNAFVFSFWYLDQLGMASSYDTKTYCRQTLIGGNYGLLNTTTFVPNPDYYSALLWHRLMGQNALSTSFSGTKKIRAYAHCSKATQGITLLLINLDGNTTVQVSISTENVARNGTWILQEYQNRRAKFATITRGTKLDENTREEYHLTAKDGDLHSQSVLLNGKILTVNSSGAIPPLDPIRVGLSNPITVAPFSIVFAQITNITVPACV</sequence>
<dbReference type="SUPFAM" id="SSF51445">
    <property type="entry name" value="(Trans)glycosidases"/>
    <property type="match status" value="1"/>
</dbReference>
<proteinExistence type="inferred from homology"/>
<gene>
    <name evidence="3" type="ORF">P3X46_007835</name>
</gene>
<evidence type="ECO:0008006" key="5">
    <source>
        <dbReference type="Google" id="ProtNLM"/>
    </source>
</evidence>
<protein>
    <recommendedName>
        <fullName evidence="5">Heparanase-like protein 3</fullName>
    </recommendedName>
</protein>
<evidence type="ECO:0000256" key="1">
    <source>
        <dbReference type="ARBA" id="ARBA00009800"/>
    </source>
</evidence>
<keyword evidence="2" id="KW-0472">Membrane</keyword>
<dbReference type="PANTHER" id="PTHR14363">
    <property type="entry name" value="HEPARANASE-RELATED"/>
    <property type="match status" value="1"/>
</dbReference>
<name>A0ABQ9MVR3_HEVBR</name>
<comment type="similarity">
    <text evidence="1">Belongs to the glycosyl hydrolase 79 family.</text>
</comment>
<dbReference type="InterPro" id="IPR005199">
    <property type="entry name" value="Glyco_hydro_79"/>
</dbReference>
<keyword evidence="2" id="KW-0812">Transmembrane</keyword>
<dbReference type="Pfam" id="PF03662">
    <property type="entry name" value="Glyco_hydro_79n"/>
    <property type="match status" value="1"/>
</dbReference>
<dbReference type="EMBL" id="JARPOI010000004">
    <property type="protein sequence ID" value="KAJ9184053.1"/>
    <property type="molecule type" value="Genomic_DNA"/>
</dbReference>
<feature type="transmembrane region" description="Helical" evidence="2">
    <location>
        <begin position="17"/>
        <end position="39"/>
    </location>
</feature>
<dbReference type="PANTHER" id="PTHR14363:SF45">
    <property type="entry name" value="HEPARANASE-LIKE PROTEIN 3 ISOFORM X1"/>
    <property type="match status" value="1"/>
</dbReference>
<evidence type="ECO:0000313" key="4">
    <source>
        <dbReference type="Proteomes" id="UP001174677"/>
    </source>
</evidence>
<comment type="caution">
    <text evidence="3">The sequence shown here is derived from an EMBL/GenBank/DDBJ whole genome shotgun (WGS) entry which is preliminary data.</text>
</comment>
<dbReference type="InterPro" id="IPR017853">
    <property type="entry name" value="GH"/>
</dbReference>
<accession>A0ABQ9MVR3</accession>
<evidence type="ECO:0000313" key="3">
    <source>
        <dbReference type="EMBL" id="KAJ9184053.1"/>
    </source>
</evidence>
<evidence type="ECO:0000256" key="2">
    <source>
        <dbReference type="SAM" id="Phobius"/>
    </source>
</evidence>
<dbReference type="Proteomes" id="UP001174677">
    <property type="component" value="Chromosome 4"/>
</dbReference>
<reference evidence="3" key="1">
    <citation type="journal article" date="2023" name="Plant Biotechnol. J.">
        <title>Chromosome-level wild Hevea brasiliensis genome provides new tools for genomic-assisted breeding and valuable loci to elevate rubber yield.</title>
        <authorList>
            <person name="Cheng H."/>
            <person name="Song X."/>
            <person name="Hu Y."/>
            <person name="Wu T."/>
            <person name="Yang Q."/>
            <person name="An Z."/>
            <person name="Feng S."/>
            <person name="Deng Z."/>
            <person name="Wu W."/>
            <person name="Zeng X."/>
            <person name="Tu M."/>
            <person name="Wang X."/>
            <person name="Huang H."/>
        </authorList>
    </citation>
    <scope>NUCLEOTIDE SEQUENCE</scope>
    <source>
        <strain evidence="3">MT/VB/25A 57/8</strain>
    </source>
</reference>